<evidence type="ECO:0000256" key="6">
    <source>
        <dbReference type="ARBA" id="ARBA00022592"/>
    </source>
</evidence>
<keyword evidence="6 7" id="KW-0592">Phosphate transport</keyword>
<dbReference type="RefSeq" id="WP_276233290.1">
    <property type="nucleotide sequence ID" value="NZ_CP119802.1"/>
</dbReference>
<comment type="subunit">
    <text evidence="3 7">Homodimer.</text>
</comment>
<dbReference type="NCBIfam" id="TIGR02135">
    <property type="entry name" value="phoU_full"/>
    <property type="match status" value="1"/>
</dbReference>
<evidence type="ECO:0000313" key="10">
    <source>
        <dbReference type="Proteomes" id="UP001596398"/>
    </source>
</evidence>
<dbReference type="Gene3D" id="1.20.58.220">
    <property type="entry name" value="Phosphate transport system protein phou homolog 2, domain 2"/>
    <property type="match status" value="1"/>
</dbReference>
<gene>
    <name evidence="9" type="primary">phoU</name>
    <name evidence="9" type="ORF">ACFQJ4_07475</name>
</gene>
<dbReference type="InterPro" id="IPR026022">
    <property type="entry name" value="PhoU_dom"/>
</dbReference>
<comment type="caution">
    <text evidence="9">The sequence shown here is derived from an EMBL/GenBank/DDBJ whole genome shotgun (WGS) entry which is preliminary data.</text>
</comment>
<evidence type="ECO:0000313" key="9">
    <source>
        <dbReference type="EMBL" id="MFC7235155.1"/>
    </source>
</evidence>
<dbReference type="Pfam" id="PF01895">
    <property type="entry name" value="PhoU"/>
    <property type="match status" value="2"/>
</dbReference>
<dbReference type="EMBL" id="JBHTAP010000001">
    <property type="protein sequence ID" value="MFC7235155.1"/>
    <property type="molecule type" value="Genomic_DNA"/>
</dbReference>
<dbReference type="PIRSF" id="PIRSF003107">
    <property type="entry name" value="PhoU"/>
    <property type="match status" value="1"/>
</dbReference>
<keyword evidence="4 7" id="KW-0813">Transport</keyword>
<dbReference type="SUPFAM" id="SSF109755">
    <property type="entry name" value="PhoU-like"/>
    <property type="match status" value="1"/>
</dbReference>
<dbReference type="GO" id="GO:0005737">
    <property type="term" value="C:cytoplasm"/>
    <property type="evidence" value="ECO:0007669"/>
    <property type="project" value="UniProtKB-SubCell"/>
</dbReference>
<evidence type="ECO:0000256" key="4">
    <source>
        <dbReference type="ARBA" id="ARBA00022448"/>
    </source>
</evidence>
<comment type="subcellular location">
    <subcellularLocation>
        <location evidence="1 7">Cytoplasm</location>
    </subcellularLocation>
</comment>
<dbReference type="GeneID" id="79266838"/>
<accession>A0ABD5ZP35</accession>
<evidence type="ECO:0000259" key="8">
    <source>
        <dbReference type="Pfam" id="PF01895"/>
    </source>
</evidence>
<dbReference type="AlphaFoldDB" id="A0ABD5ZP35"/>
<dbReference type="InterPro" id="IPR028366">
    <property type="entry name" value="PhoU"/>
</dbReference>
<name>A0ABD5ZP35_9EURY</name>
<comment type="similarity">
    <text evidence="2 7">Belongs to the PhoU family.</text>
</comment>
<organism evidence="9 10">
    <name type="scientific">Halosegnis marinus</name>
    <dbReference type="NCBI Taxonomy" id="3034023"/>
    <lineage>
        <taxon>Archaea</taxon>
        <taxon>Methanobacteriati</taxon>
        <taxon>Methanobacteriota</taxon>
        <taxon>Stenosarchaea group</taxon>
        <taxon>Halobacteria</taxon>
        <taxon>Halobacteriales</taxon>
        <taxon>Natronomonadaceae</taxon>
        <taxon>Halosegnis</taxon>
    </lineage>
</organism>
<feature type="domain" description="PhoU" evidence="8">
    <location>
        <begin position="121"/>
        <end position="209"/>
    </location>
</feature>
<evidence type="ECO:0000256" key="2">
    <source>
        <dbReference type="ARBA" id="ARBA00008107"/>
    </source>
</evidence>
<keyword evidence="5 7" id="KW-0963">Cytoplasm</keyword>
<dbReference type="FunFam" id="1.20.58.220:FF:000004">
    <property type="entry name" value="Phosphate-specific transport system accessory protein PhoU"/>
    <property type="match status" value="1"/>
</dbReference>
<dbReference type="Proteomes" id="UP001596398">
    <property type="component" value="Unassembled WGS sequence"/>
</dbReference>
<feature type="domain" description="PhoU" evidence="8">
    <location>
        <begin position="18"/>
        <end position="104"/>
    </location>
</feature>
<comment type="function">
    <text evidence="7">Plays a role in the regulation of phosphate uptake.</text>
</comment>
<dbReference type="PANTHER" id="PTHR42930">
    <property type="entry name" value="PHOSPHATE-SPECIFIC TRANSPORT SYSTEM ACCESSORY PROTEIN PHOU"/>
    <property type="match status" value="1"/>
</dbReference>
<keyword evidence="10" id="KW-1185">Reference proteome</keyword>
<dbReference type="PANTHER" id="PTHR42930:SF3">
    <property type="entry name" value="PHOSPHATE-SPECIFIC TRANSPORT SYSTEM ACCESSORY PROTEIN PHOU"/>
    <property type="match status" value="1"/>
</dbReference>
<evidence type="ECO:0000256" key="1">
    <source>
        <dbReference type="ARBA" id="ARBA00004496"/>
    </source>
</evidence>
<sequence>MARETYQAALDRLRDDVLAMGDLVVDRYDDGLESLLAGDPALAESVVAGDDEVNARYLALESDCIDLLALQQPVAGDLRFVAASFKILTDLERVADLATNLGRYALAAEGSFRPEVAVGDIGATARDLLVRALDAYATGDPAACRAVVADDDDLDALCLHASETVTRELLEGRDDAWDLERVVDDVSRLLLTVRDLERVGDHAVNVAARTLYMAENDPELIR</sequence>
<evidence type="ECO:0000256" key="5">
    <source>
        <dbReference type="ARBA" id="ARBA00022490"/>
    </source>
</evidence>
<dbReference type="InterPro" id="IPR038078">
    <property type="entry name" value="PhoU-like_sf"/>
</dbReference>
<evidence type="ECO:0000256" key="3">
    <source>
        <dbReference type="ARBA" id="ARBA00011738"/>
    </source>
</evidence>
<protein>
    <recommendedName>
        <fullName evidence="7">Phosphate-specific transport system accessory protein PhoU</fullName>
    </recommendedName>
</protein>
<evidence type="ECO:0000256" key="7">
    <source>
        <dbReference type="PIRNR" id="PIRNR003107"/>
    </source>
</evidence>
<dbReference type="GO" id="GO:0006817">
    <property type="term" value="P:phosphate ion transport"/>
    <property type="evidence" value="ECO:0007669"/>
    <property type="project" value="UniProtKB-KW"/>
</dbReference>
<reference evidence="9 10" key="1">
    <citation type="journal article" date="2019" name="Int. J. Syst. Evol. Microbiol.">
        <title>The Global Catalogue of Microorganisms (GCM) 10K type strain sequencing project: providing services to taxonomists for standard genome sequencing and annotation.</title>
        <authorList>
            <consortium name="The Broad Institute Genomics Platform"/>
            <consortium name="The Broad Institute Genome Sequencing Center for Infectious Disease"/>
            <person name="Wu L."/>
            <person name="Ma J."/>
        </authorList>
    </citation>
    <scope>NUCLEOTIDE SEQUENCE [LARGE SCALE GENOMIC DNA]</scope>
    <source>
        <strain evidence="9 10">DT85</strain>
    </source>
</reference>
<proteinExistence type="inferred from homology"/>